<dbReference type="Pfam" id="PF02627">
    <property type="entry name" value="CMD"/>
    <property type="match status" value="1"/>
</dbReference>
<organism evidence="2 3">
    <name type="scientific">Planotetraspora mira</name>
    <dbReference type="NCBI Taxonomy" id="58121"/>
    <lineage>
        <taxon>Bacteria</taxon>
        <taxon>Bacillati</taxon>
        <taxon>Actinomycetota</taxon>
        <taxon>Actinomycetes</taxon>
        <taxon>Streptosporangiales</taxon>
        <taxon>Streptosporangiaceae</taxon>
        <taxon>Planotetraspora</taxon>
    </lineage>
</organism>
<proteinExistence type="predicted"/>
<keyword evidence="3" id="KW-1185">Reference proteome</keyword>
<dbReference type="InterPro" id="IPR003779">
    <property type="entry name" value="CMD-like"/>
</dbReference>
<dbReference type="PANTHER" id="PTHR34846">
    <property type="entry name" value="4-CARBOXYMUCONOLACTONE DECARBOXYLASE FAMILY PROTEIN (AFU_ORTHOLOGUE AFUA_6G11590)"/>
    <property type="match status" value="1"/>
</dbReference>
<dbReference type="NCBIfam" id="TIGR00778">
    <property type="entry name" value="ahpD_dom"/>
    <property type="match status" value="1"/>
</dbReference>
<accession>A0A8J3TUM0</accession>
<dbReference type="Gene3D" id="1.20.1290.10">
    <property type="entry name" value="AhpD-like"/>
    <property type="match status" value="1"/>
</dbReference>
<evidence type="ECO:0000259" key="1">
    <source>
        <dbReference type="Pfam" id="PF02627"/>
    </source>
</evidence>
<dbReference type="GO" id="GO:0051920">
    <property type="term" value="F:peroxiredoxin activity"/>
    <property type="evidence" value="ECO:0007669"/>
    <property type="project" value="InterPro"/>
</dbReference>
<dbReference type="SUPFAM" id="SSF69118">
    <property type="entry name" value="AhpD-like"/>
    <property type="match status" value="1"/>
</dbReference>
<dbReference type="InterPro" id="IPR004675">
    <property type="entry name" value="AhpD_core"/>
</dbReference>
<feature type="domain" description="Carboxymuconolactone decarboxylase-like" evidence="1">
    <location>
        <begin position="13"/>
        <end position="94"/>
    </location>
</feature>
<gene>
    <name evidence="2" type="ORF">Pmi06nite_59340</name>
</gene>
<dbReference type="AlphaFoldDB" id="A0A8J3TUM0"/>
<dbReference type="EMBL" id="BOOO01000035">
    <property type="protein sequence ID" value="GII32492.1"/>
    <property type="molecule type" value="Genomic_DNA"/>
</dbReference>
<name>A0A8J3TUM0_9ACTN</name>
<dbReference type="Proteomes" id="UP000650628">
    <property type="component" value="Unassembled WGS sequence"/>
</dbReference>
<sequence length="152" mass="16383">MQARMTNPAVLIPAAMKGLYAYGTAADDLGVPATTLAMTHLRASQINGCSVCVEIHANELKKAGETDERIFAVAAWQDAPYFTEAERAALALTEAVTRIADRSDAVSDEIWAEAGRHYDEQGLAALLIAISAVNVWNRLNVATRQVAGEWKP</sequence>
<dbReference type="PANTHER" id="PTHR34846:SF7">
    <property type="entry name" value="BLL7811 PROTEIN"/>
    <property type="match status" value="1"/>
</dbReference>
<protein>
    <submittedName>
        <fullName evidence="2">Alkyl hydroperoxide reductase AhpD</fullName>
    </submittedName>
</protein>
<evidence type="ECO:0000313" key="2">
    <source>
        <dbReference type="EMBL" id="GII32492.1"/>
    </source>
</evidence>
<comment type="caution">
    <text evidence="2">The sequence shown here is derived from an EMBL/GenBank/DDBJ whole genome shotgun (WGS) entry which is preliminary data.</text>
</comment>
<evidence type="ECO:0000313" key="3">
    <source>
        <dbReference type="Proteomes" id="UP000650628"/>
    </source>
</evidence>
<dbReference type="InterPro" id="IPR029032">
    <property type="entry name" value="AhpD-like"/>
</dbReference>
<reference evidence="2 3" key="1">
    <citation type="submission" date="2021-01" db="EMBL/GenBank/DDBJ databases">
        <title>Whole genome shotgun sequence of Planotetraspora mira NBRC 15435.</title>
        <authorList>
            <person name="Komaki H."/>
            <person name="Tamura T."/>
        </authorList>
    </citation>
    <scope>NUCLEOTIDE SEQUENCE [LARGE SCALE GENOMIC DNA]</scope>
    <source>
        <strain evidence="2 3">NBRC 15435</strain>
    </source>
</reference>